<dbReference type="EMBL" id="QKYT01000394">
    <property type="protein sequence ID" value="RIA85951.1"/>
    <property type="molecule type" value="Genomic_DNA"/>
</dbReference>
<gene>
    <name evidence="1" type="ORF">C1645_830016</name>
</gene>
<dbReference type="Pfam" id="PF08238">
    <property type="entry name" value="Sel1"/>
    <property type="match status" value="2"/>
</dbReference>
<organism evidence="1 2">
    <name type="scientific">Glomus cerebriforme</name>
    <dbReference type="NCBI Taxonomy" id="658196"/>
    <lineage>
        <taxon>Eukaryota</taxon>
        <taxon>Fungi</taxon>
        <taxon>Fungi incertae sedis</taxon>
        <taxon>Mucoromycota</taxon>
        <taxon>Glomeromycotina</taxon>
        <taxon>Glomeromycetes</taxon>
        <taxon>Glomerales</taxon>
        <taxon>Glomeraceae</taxon>
        <taxon>Glomus</taxon>
    </lineage>
</organism>
<evidence type="ECO:0000313" key="1">
    <source>
        <dbReference type="EMBL" id="RIA85951.1"/>
    </source>
</evidence>
<dbReference type="OrthoDB" id="2384430at2759"/>
<dbReference type="InterPro" id="IPR011990">
    <property type="entry name" value="TPR-like_helical_dom_sf"/>
</dbReference>
<dbReference type="InterPro" id="IPR006597">
    <property type="entry name" value="Sel1-like"/>
</dbReference>
<dbReference type="SMART" id="SM00671">
    <property type="entry name" value="SEL1"/>
    <property type="match status" value="2"/>
</dbReference>
<keyword evidence="2" id="KW-1185">Reference proteome</keyword>
<comment type="caution">
    <text evidence="1">The sequence shown here is derived from an EMBL/GenBank/DDBJ whole genome shotgun (WGS) entry which is preliminary data.</text>
</comment>
<accession>A0A397SSV6</accession>
<name>A0A397SSV6_9GLOM</name>
<sequence>MYKLGNCYEYGRGIRKDEKKAFKFSLKSAKGGINLHYILKAAINDITNTQYKMVKYYKNKMKAFEWYLKLANKTNESNLRAIYLVAKCYRDDNIGTFCI</sequence>
<reference evidence="1 2" key="1">
    <citation type="submission" date="2018-06" db="EMBL/GenBank/DDBJ databases">
        <title>Comparative genomics reveals the genomic features of Rhizophagus irregularis, R. cerebriforme, R. diaphanum and Gigaspora rosea, and their symbiotic lifestyle signature.</title>
        <authorList>
            <person name="Morin E."/>
            <person name="San Clemente H."/>
            <person name="Chen E.C.H."/>
            <person name="De La Providencia I."/>
            <person name="Hainaut M."/>
            <person name="Kuo A."/>
            <person name="Kohler A."/>
            <person name="Murat C."/>
            <person name="Tang N."/>
            <person name="Roy S."/>
            <person name="Loubradou J."/>
            <person name="Henrissat B."/>
            <person name="Grigoriev I.V."/>
            <person name="Corradi N."/>
            <person name="Roux C."/>
            <person name="Martin F.M."/>
        </authorList>
    </citation>
    <scope>NUCLEOTIDE SEQUENCE [LARGE SCALE GENOMIC DNA]</scope>
    <source>
        <strain evidence="1 2">DAOM 227022</strain>
    </source>
</reference>
<protein>
    <recommendedName>
        <fullName evidence="3">HCP-like protein</fullName>
    </recommendedName>
</protein>
<dbReference type="AlphaFoldDB" id="A0A397SSV6"/>
<dbReference type="SUPFAM" id="SSF81901">
    <property type="entry name" value="HCP-like"/>
    <property type="match status" value="1"/>
</dbReference>
<evidence type="ECO:0008006" key="3">
    <source>
        <dbReference type="Google" id="ProtNLM"/>
    </source>
</evidence>
<proteinExistence type="predicted"/>
<dbReference type="Proteomes" id="UP000265703">
    <property type="component" value="Unassembled WGS sequence"/>
</dbReference>
<evidence type="ECO:0000313" key="2">
    <source>
        <dbReference type="Proteomes" id="UP000265703"/>
    </source>
</evidence>
<dbReference type="Gene3D" id="1.25.40.10">
    <property type="entry name" value="Tetratricopeptide repeat domain"/>
    <property type="match status" value="1"/>
</dbReference>